<comment type="caution">
    <text evidence="2">The sequence shown here is derived from an EMBL/GenBank/DDBJ whole genome shotgun (WGS) entry which is preliminary data.</text>
</comment>
<feature type="transmembrane region" description="Helical" evidence="1">
    <location>
        <begin position="90"/>
        <end position="109"/>
    </location>
</feature>
<gene>
    <name evidence="2" type="ORF">Taro_042505</name>
</gene>
<evidence type="ECO:0000256" key="1">
    <source>
        <dbReference type="SAM" id="Phobius"/>
    </source>
</evidence>
<dbReference type="NCBIfam" id="TIGR01571">
    <property type="entry name" value="A_thal_Cys_rich"/>
    <property type="match status" value="1"/>
</dbReference>
<name>A0A843WWP1_COLES</name>
<evidence type="ECO:0000313" key="2">
    <source>
        <dbReference type="EMBL" id="MQM09631.1"/>
    </source>
</evidence>
<evidence type="ECO:0000313" key="3">
    <source>
        <dbReference type="Proteomes" id="UP000652761"/>
    </source>
</evidence>
<keyword evidence="1" id="KW-0812">Transmembrane</keyword>
<protein>
    <submittedName>
        <fullName evidence="2">Uncharacterized protein</fullName>
    </submittedName>
</protein>
<dbReference type="PANTHER" id="PTHR15907">
    <property type="entry name" value="DUF614 FAMILY PROTEIN-RELATED"/>
    <property type="match status" value="1"/>
</dbReference>
<keyword evidence="1" id="KW-0472">Membrane</keyword>
<organism evidence="2 3">
    <name type="scientific">Colocasia esculenta</name>
    <name type="common">Wild taro</name>
    <name type="synonym">Arum esculentum</name>
    <dbReference type="NCBI Taxonomy" id="4460"/>
    <lineage>
        <taxon>Eukaryota</taxon>
        <taxon>Viridiplantae</taxon>
        <taxon>Streptophyta</taxon>
        <taxon>Embryophyta</taxon>
        <taxon>Tracheophyta</taxon>
        <taxon>Spermatophyta</taxon>
        <taxon>Magnoliopsida</taxon>
        <taxon>Liliopsida</taxon>
        <taxon>Araceae</taxon>
        <taxon>Aroideae</taxon>
        <taxon>Colocasieae</taxon>
        <taxon>Colocasia</taxon>
    </lineage>
</organism>
<dbReference type="AlphaFoldDB" id="A0A843WWP1"/>
<dbReference type="Proteomes" id="UP000652761">
    <property type="component" value="Unassembled WGS sequence"/>
</dbReference>
<reference evidence="2" key="1">
    <citation type="submission" date="2017-07" db="EMBL/GenBank/DDBJ databases">
        <title>Taro Niue Genome Assembly and Annotation.</title>
        <authorList>
            <person name="Atibalentja N."/>
            <person name="Keating K."/>
            <person name="Fields C.J."/>
        </authorList>
    </citation>
    <scope>NUCLEOTIDE SEQUENCE</scope>
    <source>
        <strain evidence="2">Niue_2</strain>
        <tissue evidence="2">Leaf</tissue>
    </source>
</reference>
<accession>A0A843WWP1</accession>
<proteinExistence type="predicted"/>
<sequence length="181" mass="19721">MYPPSKNTSAPEYYPTAAAAAQLEPSMGVPVAAPLQVESRIAANKPWSTGLCDCCDDVGNCCITWCCPCITFGQIAEIVDRGSTSCGASGALYGLILYLTGCSCLYSFFYRSKLRRQYGIADGCCPDFVVHCFCESCALCQEYRELKHLGFDPVIGNYFLFPPVLARSSSSFSFVNEVYAH</sequence>
<dbReference type="Pfam" id="PF04749">
    <property type="entry name" value="PLAC8"/>
    <property type="match status" value="1"/>
</dbReference>
<dbReference type="OrthoDB" id="1045822at2759"/>
<dbReference type="InterPro" id="IPR006461">
    <property type="entry name" value="PLAC_motif_containing"/>
</dbReference>
<dbReference type="EMBL" id="NMUH01004430">
    <property type="protein sequence ID" value="MQM09631.1"/>
    <property type="molecule type" value="Genomic_DNA"/>
</dbReference>
<keyword evidence="3" id="KW-1185">Reference proteome</keyword>
<keyword evidence="1" id="KW-1133">Transmembrane helix</keyword>